<reference evidence="2 3" key="1">
    <citation type="submission" date="2017-12" db="EMBL/GenBank/DDBJ databases">
        <title>High-resolution comparative analysis of great ape genomes.</title>
        <authorList>
            <person name="Pollen A."/>
            <person name="Hastie A."/>
            <person name="Hormozdiari F."/>
            <person name="Dougherty M."/>
            <person name="Liu R."/>
            <person name="Chaisson M."/>
            <person name="Hoppe E."/>
            <person name="Hill C."/>
            <person name="Pang A."/>
            <person name="Hillier L."/>
            <person name="Baker C."/>
            <person name="Armstrong J."/>
            <person name="Shendure J."/>
            <person name="Paten B."/>
            <person name="Wilson R."/>
            <person name="Chao H."/>
            <person name="Schneider V."/>
            <person name="Ventura M."/>
            <person name="Kronenberg Z."/>
            <person name="Murali S."/>
            <person name="Gordon D."/>
            <person name="Cantsilieris S."/>
            <person name="Munson K."/>
            <person name="Nelson B."/>
            <person name="Raja A."/>
            <person name="Underwood J."/>
            <person name="Diekhans M."/>
            <person name="Fiddes I."/>
            <person name="Haussler D."/>
            <person name="Eichler E."/>
        </authorList>
    </citation>
    <scope>NUCLEOTIDE SEQUENCE [LARGE SCALE GENOMIC DNA]</scope>
    <source>
        <strain evidence="2">Yerkes chimp pedigree #C0471</strain>
    </source>
</reference>
<sequence length="116" mass="13334">YPMGLPPYDPIRMEFENKEDLSGTQAGLNVIKEAEAQLWWAAKELRRTKKLSDYVGKNEKTKIIAKIQQRGQGAPAREPIISSEEQKQLMLYYHRRQEELKVAGDRWAFCSAGAHT</sequence>
<dbReference type="Proteomes" id="UP000236370">
    <property type="component" value="Unassembled WGS sequence"/>
</dbReference>
<feature type="non-terminal residue" evidence="2">
    <location>
        <position position="1"/>
    </location>
</feature>
<dbReference type="AlphaFoldDB" id="A0A2J8M756"/>
<evidence type="ECO:0000256" key="1">
    <source>
        <dbReference type="ARBA" id="ARBA00009619"/>
    </source>
</evidence>
<organism evidence="2 3">
    <name type="scientific">Pan troglodytes</name>
    <name type="common">Chimpanzee</name>
    <dbReference type="NCBI Taxonomy" id="9598"/>
    <lineage>
        <taxon>Eukaryota</taxon>
        <taxon>Metazoa</taxon>
        <taxon>Chordata</taxon>
        <taxon>Craniata</taxon>
        <taxon>Vertebrata</taxon>
        <taxon>Euteleostomi</taxon>
        <taxon>Mammalia</taxon>
        <taxon>Eutheria</taxon>
        <taxon>Euarchontoglires</taxon>
        <taxon>Primates</taxon>
        <taxon>Haplorrhini</taxon>
        <taxon>Catarrhini</taxon>
        <taxon>Hominidae</taxon>
        <taxon>Pan</taxon>
    </lineage>
</organism>
<dbReference type="PANTHER" id="PTHR13238:SF0">
    <property type="entry name" value="CILIA- AND FLAGELLA-ASSOCIATED PROTEIN 298"/>
    <property type="match status" value="1"/>
</dbReference>
<dbReference type="EMBL" id="NBAG03000265">
    <property type="protein sequence ID" value="PNI55352.1"/>
    <property type="molecule type" value="Genomic_DNA"/>
</dbReference>
<gene>
    <name evidence="2" type="ORF">CK820_G0022656</name>
</gene>
<protein>
    <submittedName>
        <fullName evidence="2">C21orf59 isoform 5</fullName>
    </submittedName>
</protein>
<comment type="caution">
    <text evidence="2">The sequence shown here is derived from an EMBL/GenBank/DDBJ whole genome shotgun (WGS) entry which is preliminary data.</text>
</comment>
<dbReference type="GO" id="GO:0003352">
    <property type="term" value="P:regulation of cilium movement"/>
    <property type="evidence" value="ECO:0007669"/>
    <property type="project" value="InterPro"/>
</dbReference>
<dbReference type="InterPro" id="IPR021298">
    <property type="entry name" value="CFAP298"/>
</dbReference>
<dbReference type="Pfam" id="PF11069">
    <property type="entry name" value="CFAP298"/>
    <property type="match status" value="1"/>
</dbReference>
<evidence type="ECO:0000313" key="3">
    <source>
        <dbReference type="Proteomes" id="UP000236370"/>
    </source>
</evidence>
<proteinExistence type="inferred from homology"/>
<accession>A0A2J8M756</accession>
<evidence type="ECO:0000313" key="2">
    <source>
        <dbReference type="EMBL" id="PNI55352.1"/>
    </source>
</evidence>
<dbReference type="PANTHER" id="PTHR13238">
    <property type="entry name" value="PROTEIN C21ORF59"/>
    <property type="match status" value="1"/>
</dbReference>
<comment type="similarity">
    <text evidence="1">Belongs to the CFAP298 family.</text>
</comment>
<name>A0A2J8M756_PANTR</name>